<feature type="domain" description="Rnh202 triple barrel" evidence="9">
    <location>
        <begin position="39"/>
        <end position="139"/>
    </location>
</feature>
<feature type="compositionally biased region" description="Low complexity" evidence="6">
    <location>
        <begin position="257"/>
        <end position="266"/>
    </location>
</feature>
<evidence type="ECO:0000259" key="8">
    <source>
        <dbReference type="Pfam" id="PF09468"/>
    </source>
</evidence>
<name>A0A517LI67_9PEZI</name>
<proteinExistence type="predicted"/>
<feature type="region of interest" description="Disordered" evidence="6">
    <location>
        <begin position="385"/>
        <end position="439"/>
    </location>
</feature>
<feature type="region of interest" description="Disordered" evidence="6">
    <location>
        <begin position="1"/>
        <end position="35"/>
    </location>
</feature>
<dbReference type="GO" id="GO:0032299">
    <property type="term" value="C:ribonuclease H2 complex"/>
    <property type="evidence" value="ECO:0007669"/>
    <property type="project" value="InterPro"/>
</dbReference>
<dbReference type="Proteomes" id="UP000316270">
    <property type="component" value="Chromosome 13"/>
</dbReference>
<keyword evidence="7" id="KW-1133">Transmembrane helix</keyword>
<evidence type="ECO:0000256" key="6">
    <source>
        <dbReference type="SAM" id="MobiDB-lite"/>
    </source>
</evidence>
<feature type="compositionally biased region" description="Basic and acidic residues" evidence="6">
    <location>
        <begin position="385"/>
        <end position="422"/>
    </location>
</feature>
<dbReference type="CDD" id="cd09270">
    <property type="entry name" value="RNase_H2-B"/>
    <property type="match status" value="1"/>
</dbReference>
<evidence type="ECO:0000313" key="10">
    <source>
        <dbReference type="EMBL" id="QDS75335.1"/>
    </source>
</evidence>
<keyword evidence="3" id="KW-0539">Nucleus</keyword>
<dbReference type="GO" id="GO:0005654">
    <property type="term" value="C:nucleoplasm"/>
    <property type="evidence" value="ECO:0007669"/>
    <property type="project" value="TreeGrafter"/>
</dbReference>
<sequence>MAKTRSKPAAKASQEPKEEVTSKKPALAPAEANPPKLFILPENASENARILTLPNPATSKGNRYFFCPETGLYEFTTIAAPSSIPRSLLITSPQSAKELGKGDTNGTREDEAKEGEKDAKFTDGYILRSASLYVATPVDIIFFLIPIISPASSQKKEKGMFLTFEDHIEQTSAQVKRLLKPAATRALFEKRLHAICDTVEAGDENMFRLSVEKLVGELLSKAKRMVTKGLPATMEDRFIRQALQAPVTTLKREDTTASETTTAEPSQPEAAEPQDSATSKGESQDSETATITPATSFSSDTPLEPKPAEIPEAIKHLLHIRTSINFMLQSYLPPHLRALVQTHLATNTILDFSPLDAHLKTLASLREEARALRSLSDNISRKRPIEDDEQAEIRAEKKRKKEEEDKRKKSEGRAIKQLKKADTSGMKKMSSFFTKVAKK</sequence>
<dbReference type="GO" id="GO:0006401">
    <property type="term" value="P:RNA catabolic process"/>
    <property type="evidence" value="ECO:0007669"/>
    <property type="project" value="TreeGrafter"/>
</dbReference>
<keyword evidence="7" id="KW-0472">Membrane</keyword>
<feature type="transmembrane region" description="Helical" evidence="7">
    <location>
        <begin position="130"/>
        <end position="148"/>
    </location>
</feature>
<comment type="subcellular location">
    <subcellularLocation>
        <location evidence="1">Nucleus</location>
    </subcellularLocation>
</comment>
<keyword evidence="11" id="KW-1185">Reference proteome</keyword>
<protein>
    <recommendedName>
        <fullName evidence="2">Ribonuclease H2 subunit B</fullName>
    </recommendedName>
    <alternativeName>
        <fullName evidence="5">Ribonuclease HI subunit B</fullName>
    </alternativeName>
</protein>
<comment type="function">
    <text evidence="4">Non catalytic subunit of RNase H2, an endonuclease that specifically degrades the RNA of RNA:DNA hybrids. Participates in DNA replication, possibly by mediating the removal of lagging-strand Okazaki fragment RNA primers during DNA replication. Mediates the excision of single ribonucleotides from DNA:RNA duplexes.</text>
</comment>
<dbReference type="Gene3D" id="1.10.20.120">
    <property type="match status" value="1"/>
</dbReference>
<dbReference type="PANTHER" id="PTHR13383:SF11">
    <property type="entry name" value="RIBONUCLEASE H2 SUBUNIT B"/>
    <property type="match status" value="1"/>
</dbReference>
<reference evidence="10 11" key="1">
    <citation type="submission" date="2019-07" db="EMBL/GenBank/DDBJ databases">
        <title>Finished genome of Venturia effusa.</title>
        <authorList>
            <person name="Young C.A."/>
            <person name="Cox M.P."/>
            <person name="Ganley A.R.D."/>
            <person name="David W.J."/>
        </authorList>
    </citation>
    <scope>NUCLEOTIDE SEQUENCE [LARGE SCALE GENOMIC DNA]</scope>
    <source>
        <strain evidence="11">albino</strain>
    </source>
</reference>
<keyword evidence="7" id="KW-0812">Transmembrane</keyword>
<evidence type="ECO:0000256" key="5">
    <source>
        <dbReference type="ARBA" id="ARBA00033464"/>
    </source>
</evidence>
<dbReference type="PANTHER" id="PTHR13383">
    <property type="entry name" value="RIBONUCLEASE H2 SUBUNIT B"/>
    <property type="match status" value="1"/>
</dbReference>
<dbReference type="OrthoDB" id="29098at2759"/>
<dbReference type="InterPro" id="IPR040456">
    <property type="entry name" value="RNase_H2_suB"/>
</dbReference>
<feature type="compositionally biased region" description="Basic and acidic residues" evidence="6">
    <location>
        <begin position="98"/>
        <end position="116"/>
    </location>
</feature>
<dbReference type="EMBL" id="CP042197">
    <property type="protein sequence ID" value="QDS75335.1"/>
    <property type="molecule type" value="Genomic_DNA"/>
</dbReference>
<dbReference type="InterPro" id="IPR041195">
    <property type="entry name" value="Rnh202_N"/>
</dbReference>
<dbReference type="InterPro" id="IPR019024">
    <property type="entry name" value="RNase_H2_suB_wHTH"/>
</dbReference>
<dbReference type="AlphaFoldDB" id="A0A517LI67"/>
<feature type="domain" description="Ribonuclease H2 subunit B wHTH" evidence="8">
    <location>
        <begin position="142"/>
        <end position="340"/>
    </location>
</feature>
<feature type="region of interest" description="Disordered" evidence="6">
    <location>
        <begin position="249"/>
        <end position="307"/>
    </location>
</feature>
<accession>A0A517LI67</accession>
<feature type="region of interest" description="Disordered" evidence="6">
    <location>
        <begin position="94"/>
        <end position="116"/>
    </location>
</feature>
<evidence type="ECO:0000256" key="7">
    <source>
        <dbReference type="SAM" id="Phobius"/>
    </source>
</evidence>
<evidence type="ECO:0000259" key="9">
    <source>
        <dbReference type="Pfam" id="PF17745"/>
    </source>
</evidence>
<dbReference type="Pfam" id="PF09468">
    <property type="entry name" value="RNase_H2-Ydr279"/>
    <property type="match status" value="1"/>
</dbReference>
<evidence type="ECO:0000256" key="2">
    <source>
        <dbReference type="ARBA" id="ARBA00019062"/>
    </source>
</evidence>
<organism evidence="10 11">
    <name type="scientific">Venturia effusa</name>
    <dbReference type="NCBI Taxonomy" id="50376"/>
    <lineage>
        <taxon>Eukaryota</taxon>
        <taxon>Fungi</taxon>
        <taxon>Dikarya</taxon>
        <taxon>Ascomycota</taxon>
        <taxon>Pezizomycotina</taxon>
        <taxon>Dothideomycetes</taxon>
        <taxon>Pleosporomycetidae</taxon>
        <taxon>Venturiales</taxon>
        <taxon>Venturiaceae</taxon>
        <taxon>Venturia</taxon>
    </lineage>
</organism>
<evidence type="ECO:0000256" key="3">
    <source>
        <dbReference type="ARBA" id="ARBA00023242"/>
    </source>
</evidence>
<evidence type="ECO:0000256" key="4">
    <source>
        <dbReference type="ARBA" id="ARBA00024778"/>
    </source>
</evidence>
<dbReference type="Pfam" id="PF17745">
    <property type="entry name" value="Ydr279_N"/>
    <property type="match status" value="1"/>
</dbReference>
<dbReference type="STRING" id="50376.A0A517LI67"/>
<evidence type="ECO:0000256" key="1">
    <source>
        <dbReference type="ARBA" id="ARBA00004123"/>
    </source>
</evidence>
<evidence type="ECO:0000313" key="11">
    <source>
        <dbReference type="Proteomes" id="UP000316270"/>
    </source>
</evidence>
<feature type="compositionally biased region" description="Polar residues" evidence="6">
    <location>
        <begin position="275"/>
        <end position="301"/>
    </location>
</feature>
<gene>
    <name evidence="10" type="ORF">FKW77_002011</name>
</gene>